<dbReference type="CDD" id="cd04189">
    <property type="entry name" value="G1P_TT_long"/>
    <property type="match status" value="1"/>
</dbReference>
<dbReference type="InterPro" id="IPR029044">
    <property type="entry name" value="Nucleotide-diphossugar_trans"/>
</dbReference>
<dbReference type="InterPro" id="IPR005908">
    <property type="entry name" value="G1P_thy_trans_l"/>
</dbReference>
<name>A0A0D8FY68_9ACTN</name>
<dbReference type="STRING" id="1121877.FEAC_00930"/>
<keyword evidence="2" id="KW-0548">Nucleotidyltransferase</keyword>
<comment type="caution">
    <text evidence="2">The sequence shown here is derived from an EMBL/GenBank/DDBJ whole genome shotgun (WGS) entry which is preliminary data.</text>
</comment>
<protein>
    <submittedName>
        <fullName evidence="2">Glucose-1-phosphate thymidylyltransferase</fullName>
        <ecNumber evidence="2">2.7.7.24</ecNumber>
    </submittedName>
</protein>
<dbReference type="InterPro" id="IPR005835">
    <property type="entry name" value="NTP_transferase_dom"/>
</dbReference>
<organism evidence="2 3">
    <name type="scientific">Ferrimicrobium acidiphilum DSM 19497</name>
    <dbReference type="NCBI Taxonomy" id="1121877"/>
    <lineage>
        <taxon>Bacteria</taxon>
        <taxon>Bacillati</taxon>
        <taxon>Actinomycetota</taxon>
        <taxon>Acidimicrobiia</taxon>
        <taxon>Acidimicrobiales</taxon>
        <taxon>Acidimicrobiaceae</taxon>
        <taxon>Ferrimicrobium</taxon>
    </lineage>
</organism>
<dbReference type="SUPFAM" id="SSF53448">
    <property type="entry name" value="Nucleotide-diphospho-sugar transferases"/>
    <property type="match status" value="1"/>
</dbReference>
<keyword evidence="2" id="KW-0808">Transferase</keyword>
<keyword evidence="3" id="KW-1185">Reference proteome</keyword>
<dbReference type="EC" id="2.7.7.24" evidence="2"/>
<dbReference type="AlphaFoldDB" id="A0A0D8FY68"/>
<dbReference type="PATRIC" id="fig|1121877.4.peg.99"/>
<dbReference type="Proteomes" id="UP000032336">
    <property type="component" value="Unassembled WGS sequence"/>
</dbReference>
<dbReference type="EMBL" id="JXUW01000001">
    <property type="protein sequence ID" value="KJE78101.1"/>
    <property type="molecule type" value="Genomic_DNA"/>
</dbReference>
<dbReference type="GO" id="GO:0008879">
    <property type="term" value="F:glucose-1-phosphate thymidylyltransferase activity"/>
    <property type="evidence" value="ECO:0007669"/>
    <property type="project" value="UniProtKB-EC"/>
</dbReference>
<dbReference type="eggNOG" id="COG1209">
    <property type="taxonomic scope" value="Bacteria"/>
</dbReference>
<accession>A0A0D8FY68</accession>
<dbReference type="GeneID" id="78371451"/>
<dbReference type="OrthoDB" id="9803871at2"/>
<dbReference type="Gene3D" id="2.160.10.10">
    <property type="entry name" value="Hexapeptide repeat proteins"/>
    <property type="match status" value="1"/>
</dbReference>
<dbReference type="RefSeq" id="WP_035388113.1">
    <property type="nucleotide sequence ID" value="NZ_JQKF01000001.1"/>
</dbReference>
<feature type="domain" description="Nucleotidyl transferase" evidence="1">
    <location>
        <begin position="2"/>
        <end position="234"/>
    </location>
</feature>
<dbReference type="Pfam" id="PF00483">
    <property type="entry name" value="NTP_transferase"/>
    <property type="match status" value="1"/>
</dbReference>
<reference evidence="2 3" key="1">
    <citation type="submission" date="2015-01" db="EMBL/GenBank/DDBJ databases">
        <title>Draft genome of the acidophilic iron oxidizer Ferrimicrobium acidiphilum strain T23.</title>
        <authorList>
            <person name="Poehlein A."/>
            <person name="Eisen S."/>
            <person name="Schloemann M."/>
            <person name="Johnson B.D."/>
            <person name="Daniel R."/>
            <person name="Muehling M."/>
        </authorList>
    </citation>
    <scope>NUCLEOTIDE SEQUENCE [LARGE SCALE GENOMIC DNA]</scope>
    <source>
        <strain evidence="2 3">T23</strain>
    </source>
</reference>
<sequence>MKALILAGGSGTRLRPLTHTASKQLVPIANKPILFYGLEAIAECGITEVGIVVGHTAVEVKAAVGDGSNFGLKVTYLPQDAPRGLAHAVLIAREFLGDEDFVMYLGDNFLVGGVSDIVQGFIERDASTAARILLARVPDPRKFGVAEIAGDGSVLRLVEKPDNPPSDLALVGVYLFDHHIHEAVADIEPSARGELEITDAISWLIEHGFGVNSSMVDGYWKDLGDPEALLEGNRIALMAIRPLIMGEVIDSQVDGPVLIEAGARIVDSIIRGPAVIGRDASLQSCYVGPFSAIGDRCSISASEVVNSIILSDSIVDDVGAIEGSVIGKFATICHRNERPRATKLVVGDHARVELL</sequence>
<proteinExistence type="predicted"/>
<gene>
    <name evidence="2" type="primary">rmlA</name>
    <name evidence="2" type="ORF">FEAC_00930</name>
</gene>
<dbReference type="NCBIfam" id="TIGR01208">
    <property type="entry name" value="rmlA_long"/>
    <property type="match status" value="1"/>
</dbReference>
<evidence type="ECO:0000259" key="1">
    <source>
        <dbReference type="Pfam" id="PF00483"/>
    </source>
</evidence>
<evidence type="ECO:0000313" key="2">
    <source>
        <dbReference type="EMBL" id="KJE78101.1"/>
    </source>
</evidence>
<evidence type="ECO:0000313" key="3">
    <source>
        <dbReference type="Proteomes" id="UP000032336"/>
    </source>
</evidence>
<dbReference type="PANTHER" id="PTHR42883">
    <property type="entry name" value="GLUCOSE-1-PHOSPHATE THYMIDYLTRANSFERASE"/>
    <property type="match status" value="1"/>
</dbReference>
<dbReference type="PANTHER" id="PTHR42883:SF2">
    <property type="entry name" value="THYMIDYLYLTRANSFERASE"/>
    <property type="match status" value="1"/>
</dbReference>
<dbReference type="Gene3D" id="3.90.550.10">
    <property type="entry name" value="Spore Coat Polysaccharide Biosynthesis Protein SpsA, Chain A"/>
    <property type="match status" value="1"/>
</dbReference>